<feature type="compositionally biased region" description="Basic and acidic residues" evidence="1">
    <location>
        <begin position="384"/>
        <end position="394"/>
    </location>
</feature>
<organism evidence="2">
    <name type="scientific">Chromera velia CCMP2878</name>
    <dbReference type="NCBI Taxonomy" id="1169474"/>
    <lineage>
        <taxon>Eukaryota</taxon>
        <taxon>Sar</taxon>
        <taxon>Alveolata</taxon>
        <taxon>Colpodellida</taxon>
        <taxon>Chromeraceae</taxon>
        <taxon>Chromera</taxon>
    </lineage>
</organism>
<proteinExistence type="predicted"/>
<feature type="compositionally biased region" description="Basic and acidic residues" evidence="1">
    <location>
        <begin position="256"/>
        <end position="282"/>
    </location>
</feature>
<evidence type="ECO:0000256" key="1">
    <source>
        <dbReference type="SAM" id="MobiDB-lite"/>
    </source>
</evidence>
<feature type="compositionally biased region" description="Polar residues" evidence="1">
    <location>
        <begin position="119"/>
        <end position="132"/>
    </location>
</feature>
<dbReference type="EMBL" id="CDMZ01002293">
    <property type="protein sequence ID" value="CEM41717.1"/>
    <property type="molecule type" value="Genomic_DNA"/>
</dbReference>
<dbReference type="AlphaFoldDB" id="A0A0G4HD70"/>
<reference evidence="2" key="1">
    <citation type="submission" date="2014-11" db="EMBL/GenBank/DDBJ databases">
        <authorList>
            <person name="Otto D Thomas"/>
            <person name="Naeem Raeece"/>
        </authorList>
    </citation>
    <scope>NUCLEOTIDE SEQUENCE</scope>
</reference>
<feature type="compositionally biased region" description="Low complexity" evidence="1">
    <location>
        <begin position="316"/>
        <end position="327"/>
    </location>
</feature>
<gene>
    <name evidence="2" type="ORF">Cvel_26198</name>
</gene>
<protein>
    <submittedName>
        <fullName evidence="2">Uncharacterized protein</fullName>
    </submittedName>
</protein>
<sequence length="411" mass="44070">TTATFGDSSGDLGGSLREGVASPRCSLEARVALSGSLRGEQRDSTPHSLHRGLIENPCHFPSRITPDSEVPITPSFSRQSKPQPPSSPPRPTPPPPLSASPHRPPPPPAYMDESRRSLQEPSTLPVSLSADSPSRGRALEERIGSSSSYRHGGGQDEDEKKKKAADSNSLSPLWRKVAECEREARELLSRERRRDHSGLAIPLGLQPSGGPPQLSPRSSAQQHIQKEKHRERSKRSGLEDPRGEVKEEGTNLLEARPAEERKSRIEGVEQKRKTTDETEVKKSPSQSPNSSAQPQVAPERSSGPPASKGRDHARTPSSSSPSAAPCSLEKAARSQSPSASLRRQQLSGPTRGGAASATAGVGGLSGPVADPARSLFRLIEEEEAKLKGDRRENPEVLAKAARIESTKASML</sequence>
<dbReference type="VEuPathDB" id="CryptoDB:Cvel_26198"/>
<feature type="compositionally biased region" description="Low complexity" evidence="1">
    <location>
        <begin position="347"/>
        <end position="359"/>
    </location>
</feature>
<feature type="region of interest" description="Disordered" evidence="1">
    <location>
        <begin position="1"/>
        <end position="369"/>
    </location>
</feature>
<feature type="non-terminal residue" evidence="2">
    <location>
        <position position="1"/>
    </location>
</feature>
<feature type="compositionally biased region" description="Basic and acidic residues" evidence="1">
    <location>
        <begin position="176"/>
        <end position="197"/>
    </location>
</feature>
<evidence type="ECO:0000313" key="2">
    <source>
        <dbReference type="EMBL" id="CEM41717.1"/>
    </source>
</evidence>
<feature type="compositionally biased region" description="Polar residues" evidence="1">
    <location>
        <begin position="333"/>
        <end position="346"/>
    </location>
</feature>
<feature type="region of interest" description="Disordered" evidence="1">
    <location>
        <begin position="382"/>
        <end position="411"/>
    </location>
</feature>
<feature type="compositionally biased region" description="Low complexity" evidence="1">
    <location>
        <begin position="283"/>
        <end position="295"/>
    </location>
</feature>
<feature type="compositionally biased region" description="Basic and acidic residues" evidence="1">
    <location>
        <begin position="224"/>
        <end position="249"/>
    </location>
</feature>
<accession>A0A0G4HD70</accession>
<feature type="compositionally biased region" description="Pro residues" evidence="1">
    <location>
        <begin position="82"/>
        <end position="109"/>
    </location>
</feature>
<feature type="compositionally biased region" description="Low complexity" evidence="1">
    <location>
        <begin position="1"/>
        <end position="10"/>
    </location>
</feature>
<name>A0A0G4HD70_9ALVE</name>